<evidence type="ECO:0000256" key="1">
    <source>
        <dbReference type="SAM" id="Phobius"/>
    </source>
</evidence>
<dbReference type="Proteomes" id="UP000515291">
    <property type="component" value="Chromosome"/>
</dbReference>
<organism evidence="2 3">
    <name type="scientific">Tardiphaga robiniae</name>
    <dbReference type="NCBI Taxonomy" id="943830"/>
    <lineage>
        <taxon>Bacteria</taxon>
        <taxon>Pseudomonadati</taxon>
        <taxon>Pseudomonadota</taxon>
        <taxon>Alphaproteobacteria</taxon>
        <taxon>Hyphomicrobiales</taxon>
        <taxon>Nitrobacteraceae</taxon>
        <taxon>Tardiphaga</taxon>
    </lineage>
</organism>
<protein>
    <submittedName>
        <fullName evidence="2">Uncharacterized protein</fullName>
    </submittedName>
</protein>
<keyword evidence="1" id="KW-1133">Transmembrane helix</keyword>
<dbReference type="AlphaFoldDB" id="A0A7G6TWU9"/>
<dbReference type="EMBL" id="CP050292">
    <property type="protein sequence ID" value="QND71231.1"/>
    <property type="molecule type" value="Genomic_DNA"/>
</dbReference>
<evidence type="ECO:0000313" key="3">
    <source>
        <dbReference type="Proteomes" id="UP000515291"/>
    </source>
</evidence>
<proteinExistence type="predicted"/>
<keyword evidence="1" id="KW-0812">Transmembrane</keyword>
<reference evidence="3" key="1">
    <citation type="journal article" date="2020" name="Mol. Plant Microbe">
        <title>Rhizobial microsymbionts of the narrowly endemic Oxytropis species growing in Kamchatka are characterized by significant genetic diversity and possess a set of genes that are associated with T3SS and T6SS secretion systems and can affect the development of symbiosis.</title>
        <authorList>
            <person name="Safronova V."/>
            <person name="Guro P."/>
            <person name="Sazanova A."/>
            <person name="Kuznetsova I."/>
            <person name="Belimov A."/>
            <person name="Yakubov V."/>
            <person name="Chirak E."/>
            <person name="Afonin A."/>
            <person name="Gogolev Y."/>
            <person name="Andronov E."/>
            <person name="Tikhonovich I."/>
        </authorList>
    </citation>
    <scope>NUCLEOTIDE SEQUENCE [LARGE SCALE GENOMIC DNA]</scope>
    <source>
        <strain evidence="3">581</strain>
    </source>
</reference>
<evidence type="ECO:0000313" key="2">
    <source>
        <dbReference type="EMBL" id="QND71231.1"/>
    </source>
</evidence>
<feature type="transmembrane region" description="Helical" evidence="1">
    <location>
        <begin position="20"/>
        <end position="38"/>
    </location>
</feature>
<dbReference type="RefSeq" id="WP_184516762.1">
    <property type="nucleotide sequence ID" value="NZ_CP050292.1"/>
</dbReference>
<keyword evidence="1" id="KW-0472">Membrane</keyword>
<name>A0A7G6TWU9_9BRAD</name>
<accession>A0A7G6TWU9</accession>
<gene>
    <name evidence="2" type="ORF">HB776_08260</name>
</gene>
<sequence>MKHEQRDDAARRRPIHHSPLFWMGVVLCLAAIVIYVMSYDLSWSVAR</sequence>
<dbReference type="KEGG" id="trb:HB776_08260"/>